<dbReference type="STRING" id="933852.A0A0C3ARV7"/>
<dbReference type="PANTHER" id="PTHR37849">
    <property type="entry name" value="YALI0E11605P"/>
    <property type="match status" value="1"/>
</dbReference>
<dbReference type="AlphaFoldDB" id="A0A0C3ARV7"/>
<evidence type="ECO:0000313" key="3">
    <source>
        <dbReference type="Proteomes" id="UP000054097"/>
    </source>
</evidence>
<proteinExistence type="predicted"/>
<protein>
    <submittedName>
        <fullName evidence="2">Uncharacterized protein</fullName>
    </submittedName>
</protein>
<reference evidence="3" key="2">
    <citation type="submission" date="2015-01" db="EMBL/GenBank/DDBJ databases">
        <title>Evolutionary Origins and Diversification of the Mycorrhizal Mutualists.</title>
        <authorList>
            <consortium name="DOE Joint Genome Institute"/>
            <consortium name="Mycorrhizal Genomics Consortium"/>
            <person name="Kohler A."/>
            <person name="Kuo A."/>
            <person name="Nagy L.G."/>
            <person name="Floudas D."/>
            <person name="Copeland A."/>
            <person name="Barry K.W."/>
            <person name="Cichocki N."/>
            <person name="Veneault-Fourrey C."/>
            <person name="LaButti K."/>
            <person name="Lindquist E.A."/>
            <person name="Lipzen A."/>
            <person name="Lundell T."/>
            <person name="Morin E."/>
            <person name="Murat C."/>
            <person name="Riley R."/>
            <person name="Ohm R."/>
            <person name="Sun H."/>
            <person name="Tunlid A."/>
            <person name="Henrissat B."/>
            <person name="Grigoriev I.V."/>
            <person name="Hibbett D.S."/>
            <person name="Martin F."/>
        </authorList>
    </citation>
    <scope>NUCLEOTIDE SEQUENCE [LARGE SCALE GENOMIC DNA]</scope>
    <source>
        <strain evidence="3">MAFF 305830</strain>
    </source>
</reference>
<dbReference type="OrthoDB" id="5331396at2759"/>
<dbReference type="HOGENOM" id="CLU_118731_1_0_1"/>
<reference evidence="2 3" key="1">
    <citation type="submission" date="2014-04" db="EMBL/GenBank/DDBJ databases">
        <authorList>
            <consortium name="DOE Joint Genome Institute"/>
            <person name="Kuo A."/>
            <person name="Zuccaro A."/>
            <person name="Kohler A."/>
            <person name="Nagy L.G."/>
            <person name="Floudas D."/>
            <person name="Copeland A."/>
            <person name="Barry K.W."/>
            <person name="Cichocki N."/>
            <person name="Veneault-Fourrey C."/>
            <person name="LaButti K."/>
            <person name="Lindquist E.A."/>
            <person name="Lipzen A."/>
            <person name="Lundell T."/>
            <person name="Morin E."/>
            <person name="Murat C."/>
            <person name="Sun H."/>
            <person name="Tunlid A."/>
            <person name="Henrissat B."/>
            <person name="Grigoriev I.V."/>
            <person name="Hibbett D.S."/>
            <person name="Martin F."/>
            <person name="Nordberg H.P."/>
            <person name="Cantor M.N."/>
            <person name="Hua S.X."/>
        </authorList>
    </citation>
    <scope>NUCLEOTIDE SEQUENCE [LARGE SCALE GENOMIC DNA]</scope>
    <source>
        <strain evidence="2 3">MAFF 305830</strain>
    </source>
</reference>
<evidence type="ECO:0000313" key="2">
    <source>
        <dbReference type="EMBL" id="KIM22784.1"/>
    </source>
</evidence>
<dbReference type="Proteomes" id="UP000054097">
    <property type="component" value="Unassembled WGS sequence"/>
</dbReference>
<keyword evidence="1" id="KW-1133">Transmembrane helix</keyword>
<sequence>MTSTAALRVLQHAHSRRFFSNSARLLQTTPTTQTVAASVAPIVPVAPVVVKKRAGGIRGGIVGFLFGFSLASAFASYHLLEEYRLASSILQSSVQELQTSTQRVSAHVRRIETVEKELKALAERTAEKTDVTKLRAEMKQIYDGLHIEFLDLRAHVWGLQQDLQKMSKEKEAVKLTS</sequence>
<name>A0A0C3ARV7_SERVB</name>
<accession>A0A0C3ARV7</accession>
<dbReference type="EMBL" id="KN824348">
    <property type="protein sequence ID" value="KIM22784.1"/>
    <property type="molecule type" value="Genomic_DNA"/>
</dbReference>
<organism evidence="2 3">
    <name type="scientific">Serendipita vermifera MAFF 305830</name>
    <dbReference type="NCBI Taxonomy" id="933852"/>
    <lineage>
        <taxon>Eukaryota</taxon>
        <taxon>Fungi</taxon>
        <taxon>Dikarya</taxon>
        <taxon>Basidiomycota</taxon>
        <taxon>Agaricomycotina</taxon>
        <taxon>Agaricomycetes</taxon>
        <taxon>Sebacinales</taxon>
        <taxon>Serendipitaceae</taxon>
        <taxon>Serendipita</taxon>
    </lineage>
</organism>
<keyword evidence="3" id="KW-1185">Reference proteome</keyword>
<keyword evidence="1" id="KW-0472">Membrane</keyword>
<feature type="transmembrane region" description="Helical" evidence="1">
    <location>
        <begin position="61"/>
        <end position="80"/>
    </location>
</feature>
<dbReference type="PANTHER" id="PTHR37849:SF1">
    <property type="entry name" value="YALI0E11605P"/>
    <property type="match status" value="1"/>
</dbReference>
<evidence type="ECO:0000256" key="1">
    <source>
        <dbReference type="SAM" id="Phobius"/>
    </source>
</evidence>
<keyword evidence="1" id="KW-0812">Transmembrane</keyword>
<gene>
    <name evidence="2" type="ORF">M408DRAFT_279555</name>
</gene>